<feature type="region of interest" description="Disordered" evidence="1">
    <location>
        <begin position="1"/>
        <end position="33"/>
    </location>
</feature>
<comment type="caution">
    <text evidence="3">The sequence shown here is derived from an EMBL/GenBank/DDBJ whole genome shotgun (WGS) entry which is preliminary data.</text>
</comment>
<feature type="region of interest" description="Disordered" evidence="1">
    <location>
        <begin position="416"/>
        <end position="446"/>
    </location>
</feature>
<gene>
    <name evidence="3" type="ORF">ColSpa_05665</name>
</gene>
<dbReference type="InterPro" id="IPR028163">
    <property type="entry name" value="HAUS_6_N"/>
</dbReference>
<name>A0AA37P7S8_9PEZI</name>
<feature type="compositionally biased region" description="Polar residues" evidence="1">
    <location>
        <begin position="16"/>
        <end position="25"/>
    </location>
</feature>
<accession>A0AA37P7S8</accession>
<dbReference type="AlphaFoldDB" id="A0AA37P7S8"/>
<proteinExistence type="predicted"/>
<feature type="region of interest" description="Disordered" evidence="1">
    <location>
        <begin position="664"/>
        <end position="688"/>
    </location>
</feature>
<feature type="domain" description="HAUS augmin-like complex subunit 6 N-terminal" evidence="2">
    <location>
        <begin position="46"/>
        <end position="269"/>
    </location>
</feature>
<dbReference type="RefSeq" id="XP_049127834.1">
    <property type="nucleotide sequence ID" value="XM_049271877.1"/>
</dbReference>
<feature type="compositionally biased region" description="Basic and acidic residues" evidence="1">
    <location>
        <begin position="545"/>
        <end position="561"/>
    </location>
</feature>
<dbReference type="EMBL" id="BQXU01000012">
    <property type="protein sequence ID" value="GKT45484.1"/>
    <property type="molecule type" value="Genomic_DNA"/>
</dbReference>
<keyword evidence="4" id="KW-1185">Reference proteome</keyword>
<protein>
    <recommendedName>
        <fullName evidence="2">HAUS augmin-like complex subunit 6 N-terminal domain-containing protein</fullName>
    </recommendedName>
</protein>
<evidence type="ECO:0000256" key="1">
    <source>
        <dbReference type="SAM" id="MobiDB-lite"/>
    </source>
</evidence>
<feature type="region of interest" description="Disordered" evidence="1">
    <location>
        <begin position="469"/>
        <end position="643"/>
    </location>
</feature>
<dbReference type="Pfam" id="PF14661">
    <property type="entry name" value="HAUS6_N"/>
    <property type="match status" value="1"/>
</dbReference>
<reference evidence="3 4" key="1">
    <citation type="submission" date="2022-03" db="EMBL/GenBank/DDBJ databases">
        <title>Genome data of Colletotrichum spp.</title>
        <authorList>
            <person name="Utami Y.D."/>
            <person name="Hiruma K."/>
        </authorList>
    </citation>
    <scope>NUCLEOTIDE SEQUENCE [LARGE SCALE GENOMIC DNA]</scope>
    <source>
        <strain evidence="3 4">MAFF 239500</strain>
    </source>
</reference>
<evidence type="ECO:0000313" key="3">
    <source>
        <dbReference type="EMBL" id="GKT45484.1"/>
    </source>
</evidence>
<dbReference type="Proteomes" id="UP001055115">
    <property type="component" value="Unassembled WGS sequence"/>
</dbReference>
<feature type="compositionally biased region" description="Basic and acidic residues" evidence="1">
    <location>
        <begin position="668"/>
        <end position="678"/>
    </location>
</feature>
<sequence>MATLPPNSLLVRSRQTRSGTTTKPSTAPIAPSIASNPVSTTHVSLFLTNLRLLDFPSYPDWPDFDAQTFSVQKKRIHCVEWTLYQLFVLWDPEEARNPFFPPRDHVQSLNLRAALLRSLDQAKKNGVLGRDAVVRKTMLDECKGERLEEVLAVLSSAVLKKIVAQVSEAEREYPAIAQQLALENRGYSAERTELITLALAHRASITNAVRRKDEARKKYHELAELLDLKERGIARRREEIKAASELSKHRDVPDDLKLDTWRTVRNNWAGNEQWMETLLYGDSNARKDGVLSAPFDRVWRRLQSGRLSDLEDHGKGLLEQLDGRVRTQRERLAQWQHFQAKMFGERRSIATSPASQPKRPKRGIELGFDIHENLHLGQMNPKKQLAKRIPLLTRDYTSLLNDCEAELAQVGSAPMINLSDMLGPPRTRQPEKPDVNGGTRESLGEETVSELSELEDDFQGLNTGLRRLSLHNDAPQSGRYDGRPVLTLSNEKTRPADIPPSSLSPPLLPPDSHTELSIPPPTPPLPEEEQVIDKPPTRHPSSSPPERERKGFSVTFEREDSSPEPPKSPTQELADQILDDIDNASPSPMKRSRPRHTLSLAERTRLSMARSSRSARYDQDEDDDDDTLRLQPSLDSVNRQMEDLTINVTDEDDLVSRTRKSMAGFEAARQKAQLDRQRSLKKSRTRARAESQISVVEEETLQLDPDASILAEELMTVEDMEAVFRSRPRIKTSPAPSPSRKPL</sequence>
<dbReference type="GeneID" id="73326467"/>
<organism evidence="3 4">
    <name type="scientific">Colletotrichum spaethianum</name>
    <dbReference type="NCBI Taxonomy" id="700344"/>
    <lineage>
        <taxon>Eukaryota</taxon>
        <taxon>Fungi</taxon>
        <taxon>Dikarya</taxon>
        <taxon>Ascomycota</taxon>
        <taxon>Pezizomycotina</taxon>
        <taxon>Sordariomycetes</taxon>
        <taxon>Hypocreomycetidae</taxon>
        <taxon>Glomerellales</taxon>
        <taxon>Glomerellaceae</taxon>
        <taxon>Colletotrichum</taxon>
        <taxon>Colletotrichum spaethianum species complex</taxon>
    </lineage>
</organism>
<evidence type="ECO:0000313" key="4">
    <source>
        <dbReference type="Proteomes" id="UP001055115"/>
    </source>
</evidence>
<evidence type="ECO:0000259" key="2">
    <source>
        <dbReference type="Pfam" id="PF14661"/>
    </source>
</evidence>